<keyword evidence="3" id="KW-1185">Reference proteome</keyword>
<gene>
    <name evidence="2" type="ORF">GCM10009843_15160</name>
</gene>
<proteinExistence type="predicted"/>
<feature type="transmembrane region" description="Helical" evidence="1">
    <location>
        <begin position="26"/>
        <end position="45"/>
    </location>
</feature>
<accession>A0ABP5JW93</accession>
<evidence type="ECO:0008006" key="4">
    <source>
        <dbReference type="Google" id="ProtNLM"/>
    </source>
</evidence>
<evidence type="ECO:0000256" key="1">
    <source>
        <dbReference type="SAM" id="Phobius"/>
    </source>
</evidence>
<evidence type="ECO:0000313" key="2">
    <source>
        <dbReference type="EMBL" id="GAA2121154.1"/>
    </source>
</evidence>
<dbReference type="Proteomes" id="UP001500575">
    <property type="component" value="Unassembled WGS sequence"/>
</dbReference>
<name>A0ABP5JW93_9ACTN</name>
<dbReference type="EMBL" id="BAAAQQ010000007">
    <property type="protein sequence ID" value="GAA2121154.1"/>
    <property type="molecule type" value="Genomic_DNA"/>
</dbReference>
<keyword evidence="1" id="KW-0812">Transmembrane</keyword>
<dbReference type="RefSeq" id="WP_344303074.1">
    <property type="nucleotide sequence ID" value="NZ_BAAAQQ010000007.1"/>
</dbReference>
<sequence>MSPIVRFGRGFGRFWYDFVVGDDPKIAVGVAAVLVLGAVLVGALGQTGEGVVLGLAALLLGAFTVAVALDVSRSRRGRA</sequence>
<evidence type="ECO:0000313" key="3">
    <source>
        <dbReference type="Proteomes" id="UP001500575"/>
    </source>
</evidence>
<organism evidence="2 3">
    <name type="scientific">Nocardioides bigeumensis</name>
    <dbReference type="NCBI Taxonomy" id="433657"/>
    <lineage>
        <taxon>Bacteria</taxon>
        <taxon>Bacillati</taxon>
        <taxon>Actinomycetota</taxon>
        <taxon>Actinomycetes</taxon>
        <taxon>Propionibacteriales</taxon>
        <taxon>Nocardioidaceae</taxon>
        <taxon>Nocardioides</taxon>
    </lineage>
</organism>
<reference evidence="3" key="1">
    <citation type="journal article" date="2019" name="Int. J. Syst. Evol. Microbiol.">
        <title>The Global Catalogue of Microorganisms (GCM) 10K type strain sequencing project: providing services to taxonomists for standard genome sequencing and annotation.</title>
        <authorList>
            <consortium name="The Broad Institute Genomics Platform"/>
            <consortium name="The Broad Institute Genome Sequencing Center for Infectious Disease"/>
            <person name="Wu L."/>
            <person name="Ma J."/>
        </authorList>
    </citation>
    <scope>NUCLEOTIDE SEQUENCE [LARGE SCALE GENOMIC DNA]</scope>
    <source>
        <strain evidence="3">JCM 16021</strain>
    </source>
</reference>
<protein>
    <recommendedName>
        <fullName evidence="4">DUF2631 domain-containing protein</fullName>
    </recommendedName>
</protein>
<keyword evidence="1" id="KW-0472">Membrane</keyword>
<comment type="caution">
    <text evidence="2">The sequence shown here is derived from an EMBL/GenBank/DDBJ whole genome shotgun (WGS) entry which is preliminary data.</text>
</comment>
<feature type="transmembrane region" description="Helical" evidence="1">
    <location>
        <begin position="51"/>
        <end position="71"/>
    </location>
</feature>
<keyword evidence="1" id="KW-1133">Transmembrane helix</keyword>